<protein>
    <recommendedName>
        <fullName evidence="3">Integral membrane protein</fullName>
    </recommendedName>
</protein>
<dbReference type="PATRIC" id="fig|1225176.3.peg.3566"/>
<dbReference type="SUPFAM" id="SSF50956">
    <property type="entry name" value="Thermostable phytase (3-phytase)"/>
    <property type="match status" value="1"/>
</dbReference>
<accession>K1L7C1</accession>
<organism evidence="1 2">
    <name type="scientific">Cecembia lonarensis (strain CCUG 58316 / KCTC 22772 / LW9)</name>
    <dbReference type="NCBI Taxonomy" id="1225176"/>
    <lineage>
        <taxon>Bacteria</taxon>
        <taxon>Pseudomonadati</taxon>
        <taxon>Bacteroidota</taxon>
        <taxon>Cytophagia</taxon>
        <taxon>Cytophagales</taxon>
        <taxon>Cyclobacteriaceae</taxon>
        <taxon>Cecembia</taxon>
    </lineage>
</organism>
<evidence type="ECO:0008006" key="3">
    <source>
        <dbReference type="Google" id="ProtNLM"/>
    </source>
</evidence>
<dbReference type="RefSeq" id="WP_009186372.1">
    <property type="nucleotide sequence ID" value="NZ_AMGM01000074.1"/>
</dbReference>
<keyword evidence="2" id="KW-1185">Reference proteome</keyword>
<name>K1L7C1_CECL9</name>
<evidence type="ECO:0000313" key="1">
    <source>
        <dbReference type="EMBL" id="EKB48032.1"/>
    </source>
</evidence>
<gene>
    <name evidence="1" type="ORF">B879_03354</name>
</gene>
<reference evidence="1 2" key="1">
    <citation type="journal article" date="2012" name="J. Bacteriol.">
        <title>Draft Genome Sequence of Cecembia lonarensis Strain LW9T, Isolated from Lonar Lake, a Haloalkaline Lake in India.</title>
        <authorList>
            <person name="Shivaji S."/>
            <person name="Ara S."/>
            <person name="Singh A."/>
            <person name="Pinnaka A.K."/>
        </authorList>
    </citation>
    <scope>NUCLEOTIDE SEQUENCE [LARGE SCALE GENOMIC DNA]</scope>
    <source>
        <strain evidence="1 2">LW9</strain>
    </source>
</reference>
<sequence>MKYFLVKTLMLFLALPFWISVKVPQAKVLPVIPAYQDSLFTGSKSIGKIHNRTIDEASGLAFSRKHPGILYTHNDSGGDPMVYMIDTLGKDVGEIKLLGVKNRDWEDIAIGPGPEKGRSYIYVGEIGDNNAKYDQIKLFRFPEPSVLEKELEVKPEILILNYPDGPKDAETLMVDPITEDIFILSKRDSVNILYRAPQTAFTQGEYVLERVMDLPFTMSVAGDISADGSQILIKNYFMVFYWERKVGESVPDALKRDPKILPYKPEPQGEAIAFDPMGKAYYTLSETRFNIHPVLYRYDKK</sequence>
<evidence type="ECO:0000313" key="2">
    <source>
        <dbReference type="Proteomes" id="UP000004478"/>
    </source>
</evidence>
<proteinExistence type="predicted"/>
<comment type="caution">
    <text evidence="1">The sequence shown here is derived from an EMBL/GenBank/DDBJ whole genome shotgun (WGS) entry which is preliminary data.</text>
</comment>
<dbReference type="EMBL" id="AMGM01000074">
    <property type="protein sequence ID" value="EKB48032.1"/>
    <property type="molecule type" value="Genomic_DNA"/>
</dbReference>
<dbReference type="AlphaFoldDB" id="K1L7C1"/>
<dbReference type="Proteomes" id="UP000004478">
    <property type="component" value="Unassembled WGS sequence"/>
</dbReference>